<evidence type="ECO:0000313" key="2">
    <source>
        <dbReference type="Ensembl" id="ENSMUSP00001091656.1"/>
    </source>
</evidence>
<dbReference type="OrthoDB" id="9837193at2759"/>
<keyword evidence="5" id="KW-1267">Proteomics identification</keyword>
<keyword evidence="4" id="KW-1185">Reference proteome</keyword>
<feature type="compositionally biased region" description="Basic and acidic residues" evidence="1">
    <location>
        <begin position="74"/>
        <end position="86"/>
    </location>
</feature>
<accession>A0A7N9VT24</accession>
<feature type="compositionally biased region" description="Basic and acidic residues" evidence="1">
    <location>
        <begin position="96"/>
        <end position="111"/>
    </location>
</feature>
<evidence type="ECO:0000313" key="4">
    <source>
        <dbReference type="Proteomes" id="UP000000589"/>
    </source>
</evidence>
<evidence type="ECO:0007829" key="5">
    <source>
        <dbReference type="ProteomicsDB" id="A0A7N9VT24"/>
    </source>
</evidence>
<gene>
    <name evidence="2 3" type="primary">Iqcf3</name>
</gene>
<reference evidence="2" key="4">
    <citation type="submission" date="2025-09" db="UniProtKB">
        <authorList>
            <consortium name="Ensembl"/>
        </authorList>
    </citation>
    <scope>IDENTIFICATION</scope>
    <source>
        <strain evidence="2">C57BL/6J</strain>
    </source>
</reference>
<dbReference type="AGR" id="MGI:1915515"/>
<dbReference type="InterPro" id="IPR000048">
    <property type="entry name" value="IQ_motif_EF-hand-BS"/>
</dbReference>
<feature type="compositionally biased region" description="Acidic residues" evidence="1">
    <location>
        <begin position="64"/>
        <end position="73"/>
    </location>
</feature>
<dbReference type="CDD" id="cd23767">
    <property type="entry name" value="IQCD"/>
    <property type="match status" value="1"/>
</dbReference>
<feature type="compositionally biased region" description="Basic and acidic residues" evidence="1">
    <location>
        <begin position="39"/>
        <end position="51"/>
    </location>
</feature>
<feature type="region of interest" description="Disordered" evidence="1">
    <location>
        <begin position="1"/>
        <end position="111"/>
    </location>
</feature>
<evidence type="ECO:0000313" key="3">
    <source>
        <dbReference type="MGI" id="MGI:1915515"/>
    </source>
</evidence>
<dbReference type="SMR" id="A0A7N9VT24"/>
<dbReference type="AlphaFoldDB" id="A0A7N9VT24"/>
<dbReference type="InterPro" id="IPR039887">
    <property type="entry name" value="IQCF"/>
</dbReference>
<name>A0A7N9VT24_MOUSE</name>
<dbReference type="Gene3D" id="1.20.5.190">
    <property type="match status" value="1"/>
</dbReference>
<feature type="compositionally biased region" description="Basic and acidic residues" evidence="1">
    <location>
        <begin position="1"/>
        <end position="12"/>
    </location>
</feature>
<dbReference type="PANTHER" id="PTHR21633:SF5">
    <property type="entry name" value="IQ DOMAIN-CONTAINING PROTEIN F3"/>
    <property type="match status" value="1"/>
</dbReference>
<dbReference type="PANTHER" id="PTHR21633">
    <property type="entry name" value="IQ MOTIF CONTAINING F"/>
    <property type="match status" value="1"/>
</dbReference>
<evidence type="ECO:0000256" key="1">
    <source>
        <dbReference type="SAM" id="MobiDB-lite"/>
    </source>
</evidence>
<protein>
    <submittedName>
        <fullName evidence="2">IQ motif containing F3</fullName>
    </submittedName>
</protein>
<dbReference type="Pfam" id="PF00612">
    <property type="entry name" value="IQ"/>
    <property type="match status" value="2"/>
</dbReference>
<proteinExistence type="evidence at protein level"/>
<dbReference type="MGI" id="MGI:1915515">
    <property type="gene designation" value="Iqcf3"/>
</dbReference>
<dbReference type="SMART" id="SM00015">
    <property type="entry name" value="IQ"/>
    <property type="match status" value="2"/>
</dbReference>
<feature type="compositionally biased region" description="Acidic residues" evidence="1">
    <location>
        <begin position="29"/>
        <end position="38"/>
    </location>
</feature>
<dbReference type="Ensembl" id="ENSMUST00010181659.1">
    <property type="protein sequence ID" value="ENSMUSP00001091656.1"/>
    <property type="gene ID" value="ENSMUSG00001074846.1"/>
</dbReference>
<dbReference type="GeneTree" id="ENSGT00390000004641"/>
<dbReference type="Proteomes" id="UP000000589">
    <property type="component" value="Chromosome 9"/>
</dbReference>
<sequence length="278" mass="32407">MELDQDKKKETPEETENVNEVQLEKQNQDEETEAEAEEADKAILERSDSVKTECPPQAEKQNQDEETEAEAEEADKAILERSDSVKTECPPQAEKQIQEEKCETQEADRSEGTELGKLHSQLDKPKPKVHQQAKTTQPKLLPLKQPKDSRIKKTRAAKKIQALWRGFLVRQTLLAAALNVWVIQCWWRSILHRQVLKRRLALLRIYVIEEEAAVRLQAWVRMWNCRRYFNQICNQICNTLCVVQSAENSFTFKNDDILQVQYEVVSRQPEFHIEILSI</sequence>
<dbReference type="PROSITE" id="PS50096">
    <property type="entry name" value="IQ"/>
    <property type="match status" value="2"/>
</dbReference>
<reference evidence="2" key="3">
    <citation type="submission" date="2025-08" db="UniProtKB">
        <authorList>
            <consortium name="Ensembl"/>
        </authorList>
    </citation>
    <scope>IDENTIFICATION</scope>
    <source>
        <strain evidence="2">C57BL/6J</strain>
    </source>
</reference>
<reference evidence="2 4" key="1">
    <citation type="journal article" date="2009" name="PLoS Biol.">
        <title>Lineage-specific biology revealed by a finished genome assembly of the mouse.</title>
        <authorList>
            <consortium name="Mouse Genome Sequencing Consortium"/>
            <person name="Church D.M."/>
            <person name="Goodstadt L."/>
            <person name="Hillier L.W."/>
            <person name="Zody M.C."/>
            <person name="Goldstein S."/>
            <person name="She X."/>
            <person name="Bult C.J."/>
            <person name="Agarwala R."/>
            <person name="Cherry J.L."/>
            <person name="DiCuccio M."/>
            <person name="Hlavina W."/>
            <person name="Kapustin Y."/>
            <person name="Meric P."/>
            <person name="Maglott D."/>
            <person name="Birtle Z."/>
            <person name="Marques A.C."/>
            <person name="Graves T."/>
            <person name="Zhou S."/>
            <person name="Teague B."/>
            <person name="Potamousis K."/>
            <person name="Churas C."/>
            <person name="Place M."/>
            <person name="Herschleb J."/>
            <person name="Runnheim R."/>
            <person name="Forrest D."/>
            <person name="Amos-Landgraf J."/>
            <person name="Schwartz D.C."/>
            <person name="Cheng Z."/>
            <person name="Lindblad-Toh K."/>
            <person name="Eichler E.E."/>
            <person name="Ponting C.P."/>
        </authorList>
    </citation>
    <scope>NUCLEOTIDE SEQUENCE [LARGE SCALE GENOMIC DNA]</scope>
    <source>
        <strain evidence="2 4">C57BL/6J</strain>
    </source>
</reference>
<organism evidence="2 4">
    <name type="scientific">Mus musculus</name>
    <name type="common">Mouse</name>
    <dbReference type="NCBI Taxonomy" id="10090"/>
    <lineage>
        <taxon>Eukaryota</taxon>
        <taxon>Metazoa</taxon>
        <taxon>Chordata</taxon>
        <taxon>Craniata</taxon>
        <taxon>Vertebrata</taxon>
        <taxon>Euteleostomi</taxon>
        <taxon>Mammalia</taxon>
        <taxon>Eutheria</taxon>
        <taxon>Euarchontoglires</taxon>
        <taxon>Glires</taxon>
        <taxon>Rodentia</taxon>
        <taxon>Myomorpha</taxon>
        <taxon>Muroidea</taxon>
        <taxon>Muridae</taxon>
        <taxon>Murinae</taxon>
        <taxon>Mus</taxon>
        <taxon>Mus</taxon>
    </lineage>
</organism>
<reference evidence="2 4" key="2">
    <citation type="journal article" date="2011" name="PLoS Biol.">
        <title>Modernizing reference genome assemblies.</title>
        <authorList>
            <person name="Church D.M."/>
            <person name="Schneider V.A."/>
            <person name="Graves T."/>
            <person name="Auger K."/>
            <person name="Cunningham F."/>
            <person name="Bouk N."/>
            <person name="Chen H.C."/>
            <person name="Agarwala R."/>
            <person name="McLaren W.M."/>
            <person name="Ritchie G.R."/>
            <person name="Albracht D."/>
            <person name="Kremitzki M."/>
            <person name="Rock S."/>
            <person name="Kotkiewicz H."/>
            <person name="Kremitzki C."/>
            <person name="Wollam A."/>
            <person name="Trani L."/>
            <person name="Fulton L."/>
            <person name="Fulton R."/>
            <person name="Matthews L."/>
            <person name="Whitehead S."/>
            <person name="Chow W."/>
            <person name="Torrance J."/>
            <person name="Dunn M."/>
            <person name="Harden G."/>
            <person name="Threadgold G."/>
            <person name="Wood J."/>
            <person name="Collins J."/>
            <person name="Heath P."/>
            <person name="Griffiths G."/>
            <person name="Pelan S."/>
            <person name="Grafham D."/>
            <person name="Eichler E.E."/>
            <person name="Weinstock G."/>
            <person name="Mardis E.R."/>
            <person name="Wilson R.K."/>
            <person name="Howe K."/>
            <person name="Flicek P."/>
            <person name="Hubbard T."/>
        </authorList>
    </citation>
    <scope>NUCLEOTIDE SEQUENCE [LARGE SCALE GENOMIC DNA]</scope>
    <source>
        <strain evidence="2 4">C57BL/6J</strain>
    </source>
</reference>